<reference evidence="1" key="1">
    <citation type="submission" date="2018-11" db="EMBL/GenBank/DDBJ databases">
        <title>A distinct lineage of giant viruses engineers rhodopsin photosystems in predatory marine eukaryotes.</title>
        <authorList>
            <person name="Needham D.M."/>
            <person name="Yoshizawa S."/>
            <person name="Hosaka T."/>
            <person name="Poirier C."/>
            <person name="Choi C.-J."/>
            <person name="Hehenberger E."/>
            <person name="Irwin N.A.T."/>
            <person name="Wilken S."/>
            <person name="Yung C.-M."/>
            <person name="Bachy C."/>
            <person name="Kurihara R."/>
            <person name="Nakajima Y."/>
            <person name="Kojima K."/>
            <person name="Kimura-Someya T."/>
            <person name="Leonard G."/>
            <person name="Malmstrom R.R."/>
            <person name="Mende D."/>
            <person name="Olson D.K."/>
            <person name="Sudo Y."/>
            <person name="Sudek S."/>
            <person name="Richards T.A."/>
            <person name="DeLong E.F."/>
            <person name="Keeling P.J."/>
            <person name="Santoro A.E."/>
            <person name="Shirouzu M."/>
            <person name="Iwasaki W."/>
            <person name="Worden A.Z."/>
        </authorList>
    </citation>
    <scope>NUCLEOTIDE SEQUENCE</scope>
</reference>
<accession>A0A5B8III0</accession>
<sequence>MSFSMVERGTFQIARTILATKEVIPITKFPGNIQIGKIETSVQIKDEPKINHHLIKFGNHEMIVNSNYRMY</sequence>
<name>A0A5B8III0_9VIRU</name>
<proteinExistence type="predicted"/>
<gene>
    <name evidence="1" type="ORF">8_2</name>
</gene>
<dbReference type="EMBL" id="MK250092">
    <property type="protein sequence ID" value="QDY52405.1"/>
    <property type="molecule type" value="Genomic_DNA"/>
</dbReference>
<organism evidence="1">
    <name type="scientific">Mimiviridae sp. ChoanoV1</name>
    <dbReference type="NCBI Taxonomy" id="2596887"/>
    <lineage>
        <taxon>Viruses</taxon>
        <taxon>Varidnaviria</taxon>
        <taxon>Bamfordvirae</taxon>
        <taxon>Nucleocytoviricota</taxon>
        <taxon>Megaviricetes</taxon>
        <taxon>Imitervirales</taxon>
        <taxon>Schizomimiviridae</taxon>
    </lineage>
</organism>
<evidence type="ECO:0000313" key="1">
    <source>
        <dbReference type="EMBL" id="QDY52405.1"/>
    </source>
</evidence>
<protein>
    <submittedName>
        <fullName evidence="1">Uncharacterized protein</fullName>
    </submittedName>
</protein>